<reference evidence="8" key="1">
    <citation type="journal article" date="2019" name="Int. J. Syst. Evol. Microbiol.">
        <title>The Global Catalogue of Microorganisms (GCM) 10K type strain sequencing project: providing services to taxonomists for standard genome sequencing and annotation.</title>
        <authorList>
            <consortium name="The Broad Institute Genomics Platform"/>
            <consortium name="The Broad Institute Genome Sequencing Center for Infectious Disease"/>
            <person name="Wu L."/>
            <person name="Ma J."/>
        </authorList>
    </citation>
    <scope>NUCLEOTIDE SEQUENCE [LARGE SCALE GENOMIC DNA]</scope>
    <source>
        <strain evidence="8">NBRC 108728</strain>
    </source>
</reference>
<dbReference type="Gene3D" id="3.20.20.140">
    <property type="entry name" value="Metal-dependent hydrolases"/>
    <property type="match status" value="1"/>
</dbReference>
<keyword evidence="4 5" id="KW-0119">Carbohydrate metabolism</keyword>
<dbReference type="NCBIfam" id="TIGR00221">
    <property type="entry name" value="nagA"/>
    <property type="match status" value="1"/>
</dbReference>
<evidence type="ECO:0000256" key="2">
    <source>
        <dbReference type="ARBA" id="ARBA00022723"/>
    </source>
</evidence>
<dbReference type="InterPro" id="IPR011059">
    <property type="entry name" value="Metal-dep_hydrolase_composite"/>
</dbReference>
<gene>
    <name evidence="7" type="primary">nagA_1</name>
    <name evidence="7" type="ORF">GCM10025867_14400</name>
</gene>
<evidence type="ECO:0000256" key="5">
    <source>
        <dbReference type="PIRNR" id="PIRNR038994"/>
    </source>
</evidence>
<dbReference type="PANTHER" id="PTHR11113:SF14">
    <property type="entry name" value="N-ACETYLGLUCOSAMINE-6-PHOSPHATE DEACETYLASE"/>
    <property type="match status" value="1"/>
</dbReference>
<dbReference type="SUPFAM" id="SSF51556">
    <property type="entry name" value="Metallo-dependent hydrolases"/>
    <property type="match status" value="1"/>
</dbReference>
<evidence type="ECO:0000259" key="6">
    <source>
        <dbReference type="Pfam" id="PF01979"/>
    </source>
</evidence>
<keyword evidence="8" id="KW-1185">Reference proteome</keyword>
<evidence type="ECO:0000256" key="3">
    <source>
        <dbReference type="ARBA" id="ARBA00022801"/>
    </source>
</evidence>
<protein>
    <submittedName>
        <fullName evidence="7">N-acetylglucosamine-6-phosphate deacetylase</fullName>
    </submittedName>
</protein>
<dbReference type="InterPro" id="IPR006680">
    <property type="entry name" value="Amidohydro-rel"/>
</dbReference>
<feature type="domain" description="Amidohydrolase-related" evidence="6">
    <location>
        <begin position="67"/>
        <end position="393"/>
    </location>
</feature>
<proteinExistence type="inferred from homology"/>
<dbReference type="SUPFAM" id="SSF51338">
    <property type="entry name" value="Composite domain of metallo-dependent hydrolases"/>
    <property type="match status" value="1"/>
</dbReference>
<keyword evidence="3 5" id="KW-0378">Hydrolase</keyword>
<sequence length="409" mass="41977">MTPTRAPGAIPESRRTTLLTNLTRLDADGEAAESWILLDGDRIRAVDRHAAGPLPVADETVDLGGATITPGFVDLHAHGGGGFAFDDGVDAIRRGLAPHRERGTTRSVISLVANPPAALHASLAAIADLAATDPLVLGAHLEGPFLSPDNRGAHHPHFLAAPDPALVDDLLEASRGALRQITIAPELRGALDAIERLAAAGVRVALGHTTADYEQTRAGFDRGATLLTHAFNAMPGIHHRAPGPIVAAIDDARVTLEVILDGVHVHPSVARLLFDAAPGRVALVTDAMAAAGAADGPYRLGSLDVTVSHGTALLAGTTTIAGSTLTQDAALRLAITAAGLSARDAVAALTRTPARALGLDSWLGLIAPGYAADVVVWNDDWTVRRVWAAGRPVAVGAAARPADSAAAPN</sequence>
<evidence type="ECO:0000256" key="4">
    <source>
        <dbReference type="ARBA" id="ARBA00023277"/>
    </source>
</evidence>
<dbReference type="PANTHER" id="PTHR11113">
    <property type="entry name" value="N-ACETYLGLUCOSAMINE-6-PHOSPHATE DEACETYLASE"/>
    <property type="match status" value="1"/>
</dbReference>
<accession>A0ABN6XW05</accession>
<evidence type="ECO:0000313" key="7">
    <source>
        <dbReference type="EMBL" id="BDZ49199.1"/>
    </source>
</evidence>
<dbReference type="RefSeq" id="WP_286346039.1">
    <property type="nucleotide sequence ID" value="NZ_AP027732.1"/>
</dbReference>
<dbReference type="InterPro" id="IPR032466">
    <property type="entry name" value="Metal_Hydrolase"/>
</dbReference>
<dbReference type="Gene3D" id="2.30.40.10">
    <property type="entry name" value="Urease, subunit C, domain 1"/>
    <property type="match status" value="1"/>
</dbReference>
<keyword evidence="2" id="KW-0479">Metal-binding</keyword>
<dbReference type="Pfam" id="PF01979">
    <property type="entry name" value="Amidohydro_1"/>
    <property type="match status" value="1"/>
</dbReference>
<name>A0ABN6XW05_9MICO</name>
<evidence type="ECO:0000256" key="1">
    <source>
        <dbReference type="ARBA" id="ARBA00010716"/>
    </source>
</evidence>
<dbReference type="PIRSF" id="PIRSF038994">
    <property type="entry name" value="NagA"/>
    <property type="match status" value="1"/>
</dbReference>
<dbReference type="EMBL" id="AP027732">
    <property type="protein sequence ID" value="BDZ49199.1"/>
    <property type="molecule type" value="Genomic_DNA"/>
</dbReference>
<comment type="similarity">
    <text evidence="1 5">Belongs to the metallo-dependent hydrolases superfamily. NagA family.</text>
</comment>
<evidence type="ECO:0000313" key="8">
    <source>
        <dbReference type="Proteomes" id="UP001321486"/>
    </source>
</evidence>
<organism evidence="7 8">
    <name type="scientific">Frondihabitans sucicola</name>
    <dbReference type="NCBI Taxonomy" id="1268041"/>
    <lineage>
        <taxon>Bacteria</taxon>
        <taxon>Bacillati</taxon>
        <taxon>Actinomycetota</taxon>
        <taxon>Actinomycetes</taxon>
        <taxon>Micrococcales</taxon>
        <taxon>Microbacteriaceae</taxon>
        <taxon>Frondihabitans</taxon>
    </lineage>
</organism>
<dbReference type="InterPro" id="IPR003764">
    <property type="entry name" value="GlcNAc_6-P_deAcase"/>
</dbReference>
<dbReference type="Proteomes" id="UP001321486">
    <property type="component" value="Chromosome"/>
</dbReference>